<feature type="binding site" evidence="3 5">
    <location>
        <position position="42"/>
    </location>
    <ligand>
        <name>substrate</name>
    </ligand>
</feature>
<dbReference type="SUPFAM" id="SSF52255">
    <property type="entry name" value="N5-CAIR mutase (phosphoribosylaminoimidazole carboxylase, PurE)"/>
    <property type="match status" value="1"/>
</dbReference>
<dbReference type="SMART" id="SM01001">
    <property type="entry name" value="AIRC"/>
    <property type="match status" value="1"/>
</dbReference>
<dbReference type="UniPathway" id="UPA00074">
    <property type="reaction ID" value="UER00943"/>
</dbReference>
<feature type="domain" description="PurE" evidence="6">
    <location>
        <begin position="4"/>
        <end position="153"/>
    </location>
</feature>
<dbReference type="PIRSF" id="PIRSF001338">
    <property type="entry name" value="AIR_carboxylase"/>
    <property type="match status" value="1"/>
</dbReference>
<organism evidence="7">
    <name type="scientific">uncultured Leptolyngbya sp</name>
    <dbReference type="NCBI Taxonomy" id="332963"/>
    <lineage>
        <taxon>Bacteria</taxon>
        <taxon>Bacillati</taxon>
        <taxon>Cyanobacteriota</taxon>
        <taxon>Cyanophyceae</taxon>
        <taxon>Leptolyngbyales</taxon>
        <taxon>Leptolyngbyaceae</taxon>
        <taxon>Leptolyngbya group</taxon>
        <taxon>Leptolyngbya</taxon>
        <taxon>environmental samples</taxon>
    </lineage>
</organism>
<dbReference type="EC" id="5.4.99.18" evidence="3 4"/>
<evidence type="ECO:0000313" key="7">
    <source>
        <dbReference type="EMBL" id="CAA9426221.1"/>
    </source>
</evidence>
<dbReference type="InterPro" id="IPR024694">
    <property type="entry name" value="PurE_prokaryotes"/>
</dbReference>
<dbReference type="Gene3D" id="3.40.50.1970">
    <property type="match status" value="1"/>
</dbReference>
<feature type="binding site" evidence="3 5">
    <location>
        <position position="12"/>
    </location>
    <ligand>
        <name>substrate</name>
    </ligand>
</feature>
<feature type="binding site" evidence="3 5">
    <location>
        <position position="15"/>
    </location>
    <ligand>
        <name>substrate</name>
    </ligand>
</feature>
<dbReference type="InterPro" id="IPR000031">
    <property type="entry name" value="PurE_dom"/>
</dbReference>
<comment type="similarity">
    <text evidence="3">Belongs to the AIR carboxylase family. Class I subfamily.</text>
</comment>
<name>A0A6J4Q2B0_9CYAN</name>
<evidence type="ECO:0000256" key="5">
    <source>
        <dbReference type="PIRSR" id="PIRSR001338-1"/>
    </source>
</evidence>
<dbReference type="HAMAP" id="MF_01929">
    <property type="entry name" value="PurE_classI"/>
    <property type="match status" value="1"/>
</dbReference>
<evidence type="ECO:0000256" key="4">
    <source>
        <dbReference type="PIRNR" id="PIRNR001338"/>
    </source>
</evidence>
<proteinExistence type="inferred from homology"/>
<comment type="function">
    <text evidence="3 4">Catalyzes the conversion of N5-carboxyaminoimidazole ribonucleotide (N5-CAIR) to 4-carboxy-5-aminoimidazole ribonucleotide (CAIR).</text>
</comment>
<dbReference type="AlphaFoldDB" id="A0A6J4Q2B0"/>
<dbReference type="Pfam" id="PF00731">
    <property type="entry name" value="AIRC"/>
    <property type="match status" value="1"/>
</dbReference>
<gene>
    <name evidence="3" type="primary">purE</name>
    <name evidence="7" type="ORF">AVDCRST_MAG94-7295</name>
</gene>
<accession>A0A6J4Q2B0</accession>
<dbReference type="PANTHER" id="PTHR23046:SF2">
    <property type="entry name" value="PHOSPHORIBOSYLAMINOIMIDAZOLE CARBOXYLASE"/>
    <property type="match status" value="1"/>
</dbReference>
<dbReference type="EMBL" id="CADCTY010002492">
    <property type="protein sequence ID" value="CAA9426221.1"/>
    <property type="molecule type" value="Genomic_DNA"/>
</dbReference>
<dbReference type="InterPro" id="IPR033747">
    <property type="entry name" value="PurE_ClassI"/>
</dbReference>
<comment type="catalytic activity">
    <reaction evidence="3 4">
        <text>5-carboxyamino-1-(5-phospho-D-ribosyl)imidazole + H(+) = 5-amino-1-(5-phospho-D-ribosyl)imidazole-4-carboxylate</text>
        <dbReference type="Rhea" id="RHEA:13193"/>
        <dbReference type="ChEBI" id="CHEBI:15378"/>
        <dbReference type="ChEBI" id="CHEBI:58730"/>
        <dbReference type="ChEBI" id="CHEBI:77657"/>
        <dbReference type="EC" id="5.4.99.18"/>
    </reaction>
</comment>
<comment type="pathway">
    <text evidence="3 4">Purine metabolism; IMP biosynthesis via de novo pathway; 5-amino-1-(5-phospho-D-ribosyl)imidazole-4-carboxylate from 5-amino-1-(5-phospho-D-ribosyl)imidazole (N5-CAIR route): step 2/2.</text>
</comment>
<protein>
    <recommendedName>
        <fullName evidence="3 4">N5-carboxyaminoimidazole ribonucleotide mutase</fullName>
        <shortName evidence="3 4">N5-CAIR mutase</shortName>
        <ecNumber evidence="3 4">5.4.99.18</ecNumber>
    </recommendedName>
    <alternativeName>
        <fullName evidence="3">5-(carboxyamino)imidazole ribonucleotide mutase</fullName>
    </alternativeName>
</protein>
<evidence type="ECO:0000256" key="3">
    <source>
        <dbReference type="HAMAP-Rule" id="MF_01929"/>
    </source>
</evidence>
<dbReference type="GO" id="GO:0034023">
    <property type="term" value="F:5-(carboxyamino)imidazole ribonucleotide mutase activity"/>
    <property type="evidence" value="ECO:0007669"/>
    <property type="project" value="UniProtKB-UniRule"/>
</dbReference>
<sequence length="175" mass="18702">MPSPLIGIIMGSDSDLPTMQDAIAACEEFDILCEIGIVSAHRTPERMVDYAQQAHLRGLKVIVAGAGGAAHLPGMVAALTPLPVIGVPVISRQLQGLDSLYSIVQMPAGVPVATVAIGNARNAGLLAVQILATHDPALLEKVQQYRQSLAQIVIEKQAKLQEKGYKRYLEEEMRA</sequence>
<reference evidence="7" key="1">
    <citation type="submission" date="2020-02" db="EMBL/GenBank/DDBJ databases">
        <authorList>
            <person name="Meier V. D."/>
        </authorList>
    </citation>
    <scope>NUCLEOTIDE SEQUENCE</scope>
    <source>
        <strain evidence="7">AVDCRST_MAG94</strain>
    </source>
</reference>
<dbReference type="NCBIfam" id="TIGR01162">
    <property type="entry name" value="purE"/>
    <property type="match status" value="1"/>
</dbReference>
<evidence type="ECO:0000256" key="2">
    <source>
        <dbReference type="ARBA" id="ARBA00023235"/>
    </source>
</evidence>
<dbReference type="GO" id="GO:0006189">
    <property type="term" value="P:'de novo' IMP biosynthetic process"/>
    <property type="evidence" value="ECO:0007669"/>
    <property type="project" value="UniProtKB-UniRule"/>
</dbReference>
<evidence type="ECO:0000259" key="6">
    <source>
        <dbReference type="SMART" id="SM01001"/>
    </source>
</evidence>
<dbReference type="PANTHER" id="PTHR23046">
    <property type="entry name" value="PHOSPHORIBOSYLAMINOIMIDAZOLE CARBOXYLASE CATALYTIC SUBUNIT"/>
    <property type="match status" value="1"/>
</dbReference>
<keyword evidence="1 3" id="KW-0658">Purine biosynthesis</keyword>
<evidence type="ECO:0000256" key="1">
    <source>
        <dbReference type="ARBA" id="ARBA00022755"/>
    </source>
</evidence>
<keyword evidence="2 3" id="KW-0413">Isomerase</keyword>